<sequence>MPDVEDHFGRQLKDARERFRVSIRAVAEETRTPVRFIEQLEAWDFHDMGARVYASGFFKKYAAFLGLLSDEAVHAFDEGWYGAYRETEGVRVQESRARRFRGMVVGERTLAVVGGTLALVLVLGYLVYAVLGTVFPPRLDVRYPAEDITTDVPVIDVEGIVKPETSIVLSGRPVYVDENGRFKERIHLDDGLNALEVEAKNTLGKVTKITRYVLLIRS</sequence>
<dbReference type="PANTHER" id="PTHR34475:SF1">
    <property type="entry name" value="CYTOSKELETON PROTEIN RODZ"/>
    <property type="match status" value="1"/>
</dbReference>
<dbReference type="AlphaFoldDB" id="A0A1G2KP91"/>
<dbReference type="InterPro" id="IPR010982">
    <property type="entry name" value="Lambda_DNA-bd_dom_sf"/>
</dbReference>
<reference evidence="2 3" key="1">
    <citation type="journal article" date="2016" name="Nat. Commun.">
        <title>Thousands of microbial genomes shed light on interconnected biogeochemical processes in an aquifer system.</title>
        <authorList>
            <person name="Anantharaman K."/>
            <person name="Brown C.T."/>
            <person name="Hug L.A."/>
            <person name="Sharon I."/>
            <person name="Castelle C.J."/>
            <person name="Probst A.J."/>
            <person name="Thomas B.C."/>
            <person name="Singh A."/>
            <person name="Wilkins M.J."/>
            <person name="Karaoz U."/>
            <person name="Brodie E.L."/>
            <person name="Williams K.H."/>
            <person name="Hubbard S.S."/>
            <person name="Banfield J.F."/>
        </authorList>
    </citation>
    <scope>NUCLEOTIDE SEQUENCE [LARGE SCALE GENOMIC DNA]</scope>
</reference>
<dbReference type="InterPro" id="IPR013783">
    <property type="entry name" value="Ig-like_fold"/>
</dbReference>
<accession>A0A1G2KP91</accession>
<evidence type="ECO:0000313" key="2">
    <source>
        <dbReference type="EMBL" id="OHA01216.1"/>
    </source>
</evidence>
<evidence type="ECO:0000313" key="3">
    <source>
        <dbReference type="Proteomes" id="UP000177811"/>
    </source>
</evidence>
<dbReference type="Gene3D" id="1.10.260.40">
    <property type="entry name" value="lambda repressor-like DNA-binding domains"/>
    <property type="match status" value="1"/>
</dbReference>
<name>A0A1G2KP91_9BACT</name>
<proteinExistence type="predicted"/>
<dbReference type="Proteomes" id="UP000177811">
    <property type="component" value="Unassembled WGS sequence"/>
</dbReference>
<organism evidence="2 3">
    <name type="scientific">Candidatus Sungbacteria bacterium RIFCSPHIGHO2_02_FULL_51_29</name>
    <dbReference type="NCBI Taxonomy" id="1802273"/>
    <lineage>
        <taxon>Bacteria</taxon>
        <taxon>Candidatus Sungiibacteriota</taxon>
    </lineage>
</organism>
<comment type="caution">
    <text evidence="2">The sequence shown here is derived from an EMBL/GenBank/DDBJ whole genome shotgun (WGS) entry which is preliminary data.</text>
</comment>
<keyword evidence="1" id="KW-0472">Membrane</keyword>
<keyword evidence="1" id="KW-0812">Transmembrane</keyword>
<dbReference type="Gene3D" id="2.60.40.10">
    <property type="entry name" value="Immunoglobulins"/>
    <property type="match status" value="1"/>
</dbReference>
<dbReference type="Pfam" id="PF13413">
    <property type="entry name" value="HTH_25"/>
    <property type="match status" value="1"/>
</dbReference>
<dbReference type="Pfam" id="PF09136">
    <property type="entry name" value="Glucodextran_B"/>
    <property type="match status" value="1"/>
</dbReference>
<gene>
    <name evidence="2" type="ORF">A3C16_00820</name>
</gene>
<evidence type="ECO:0008006" key="4">
    <source>
        <dbReference type="Google" id="ProtNLM"/>
    </source>
</evidence>
<dbReference type="EMBL" id="MHQL01000068">
    <property type="protein sequence ID" value="OHA01216.1"/>
    <property type="molecule type" value="Genomic_DNA"/>
</dbReference>
<dbReference type="PANTHER" id="PTHR34475">
    <property type="match status" value="1"/>
</dbReference>
<dbReference type="GO" id="GO:0003677">
    <property type="term" value="F:DNA binding"/>
    <property type="evidence" value="ECO:0007669"/>
    <property type="project" value="InterPro"/>
</dbReference>
<keyword evidence="1" id="KW-1133">Transmembrane helix</keyword>
<evidence type="ECO:0000256" key="1">
    <source>
        <dbReference type="SAM" id="Phobius"/>
    </source>
</evidence>
<feature type="transmembrane region" description="Helical" evidence="1">
    <location>
        <begin position="109"/>
        <end position="131"/>
    </location>
</feature>
<dbReference type="InterPro" id="IPR050400">
    <property type="entry name" value="Bact_Cytoskel_RodZ"/>
</dbReference>
<protein>
    <recommendedName>
        <fullName evidence="4">DUF4115 domain-containing protein</fullName>
    </recommendedName>
</protein>